<protein>
    <submittedName>
        <fullName evidence="2">Uncharacterized protein</fullName>
    </submittedName>
</protein>
<keyword evidence="1" id="KW-1133">Transmembrane helix</keyword>
<proteinExistence type="predicted"/>
<gene>
    <name evidence="2" type="ORF">LSS_19565</name>
</gene>
<name>K8XTT1_9LEPT</name>
<dbReference type="KEGG" id="lst:LSS_19565"/>
<dbReference type="Proteomes" id="UP000035800">
    <property type="component" value="Chromosome I"/>
</dbReference>
<reference evidence="2 3" key="1">
    <citation type="journal article" date="2012" name="Gene">
        <title>Sequence of Leptospira santarosai serovar Shermani genome and prediction of virulence-associated genes.</title>
        <authorList>
            <person name="Chou L.F."/>
            <person name="Chen Y.T."/>
            <person name="Lu C.W."/>
            <person name="Ko Y.C."/>
            <person name="Tang C.Y."/>
            <person name="Pan M.J."/>
            <person name="Tian Y.C."/>
            <person name="Chiu C.H."/>
            <person name="Hung C.C."/>
            <person name="Yang C.W."/>
        </authorList>
    </citation>
    <scope>NUCLEOTIDE SEQUENCE [LARGE SCALE GENOMIC DNA]</scope>
    <source>
        <strain evidence="2">LT 821</strain>
    </source>
</reference>
<dbReference type="EMBL" id="CP006694">
    <property type="protein sequence ID" value="EKT85043.1"/>
    <property type="molecule type" value="Genomic_DNA"/>
</dbReference>
<keyword evidence="1" id="KW-0812">Transmembrane</keyword>
<reference evidence="2 3" key="2">
    <citation type="journal article" date="2014" name="Emerg. Microbes Infect.">
        <title>Potential impact on kidney infection: a whole-genome analysis of Leptospira santarosai serovar Shermani.</title>
        <authorList>
            <person name="Chou L.F."/>
            <person name="Chen T.W."/>
            <person name="Ko Y.C."/>
            <person name="Pan M.J."/>
            <person name="Tian Y.C."/>
            <person name="Chiu C.H."/>
            <person name="Tang P."/>
            <person name="Hung C.C."/>
            <person name="Yang C.W."/>
        </authorList>
    </citation>
    <scope>NUCLEOTIDE SEQUENCE</scope>
    <source>
        <strain evidence="2 3">LT 821</strain>
    </source>
</reference>
<dbReference type="PATRIC" id="fig|758847.3.peg.4074"/>
<dbReference type="AlphaFoldDB" id="K8XTT1"/>
<sequence length="58" mass="7074">MKKEILILRSYLKTNLGRLRSVLEIKIESFEILWSCFLKSWIAICFYFCVWLSDKLFH</sequence>
<evidence type="ECO:0000313" key="3">
    <source>
        <dbReference type="Proteomes" id="UP000035800"/>
    </source>
</evidence>
<accession>K8XTT1</accession>
<dbReference type="STRING" id="758847.LSS_19565"/>
<feature type="transmembrane region" description="Helical" evidence="1">
    <location>
        <begin position="32"/>
        <end position="52"/>
    </location>
</feature>
<organism evidence="2 3">
    <name type="scientific">Leptospira santarosai serovar Shermani str. LT 821</name>
    <dbReference type="NCBI Taxonomy" id="758847"/>
    <lineage>
        <taxon>Bacteria</taxon>
        <taxon>Pseudomonadati</taxon>
        <taxon>Spirochaetota</taxon>
        <taxon>Spirochaetia</taxon>
        <taxon>Leptospirales</taxon>
        <taxon>Leptospiraceae</taxon>
        <taxon>Leptospira</taxon>
    </lineage>
</organism>
<keyword evidence="1" id="KW-0472">Membrane</keyword>
<evidence type="ECO:0000313" key="2">
    <source>
        <dbReference type="EMBL" id="EKT85043.1"/>
    </source>
</evidence>
<evidence type="ECO:0000256" key="1">
    <source>
        <dbReference type="SAM" id="Phobius"/>
    </source>
</evidence>